<evidence type="ECO:0000313" key="3">
    <source>
        <dbReference type="Proteomes" id="UP000503222"/>
    </source>
</evidence>
<sequence>MTSRRLVFARPFMLGKAPEVYPAGTYEVETREEAWEAQGHRALRRTSTVLVVPTPTGTLHRQVSGTELDQAFARDAEEAATDGINENPDIGHADGEQDEAPR</sequence>
<protein>
    <submittedName>
        <fullName evidence="2">Uncharacterized protein</fullName>
    </submittedName>
</protein>
<keyword evidence="3" id="KW-1185">Reference proteome</keyword>
<reference evidence="2 3" key="1">
    <citation type="submission" date="2020-03" db="EMBL/GenBank/DDBJ databases">
        <title>Sphingomonas sp. nov., isolated from fish.</title>
        <authorList>
            <person name="Hyun D.-W."/>
            <person name="Bae J.-W."/>
        </authorList>
    </citation>
    <scope>NUCLEOTIDE SEQUENCE [LARGE SCALE GENOMIC DNA]</scope>
    <source>
        <strain evidence="2 3">HDW15B</strain>
    </source>
</reference>
<dbReference type="Proteomes" id="UP000503222">
    <property type="component" value="Chromosome"/>
</dbReference>
<feature type="region of interest" description="Disordered" evidence="1">
    <location>
        <begin position="76"/>
        <end position="102"/>
    </location>
</feature>
<feature type="compositionally biased region" description="Basic and acidic residues" evidence="1">
    <location>
        <begin position="89"/>
        <end position="102"/>
    </location>
</feature>
<dbReference type="RefSeq" id="WP_166411440.1">
    <property type="nucleotide sequence ID" value="NZ_CP049869.1"/>
</dbReference>
<evidence type="ECO:0000313" key="2">
    <source>
        <dbReference type="EMBL" id="QIK79049.1"/>
    </source>
</evidence>
<dbReference type="EMBL" id="CP049869">
    <property type="protein sequence ID" value="QIK79049.1"/>
    <property type="molecule type" value="Genomic_DNA"/>
</dbReference>
<gene>
    <name evidence="2" type="ORF">G7077_09245</name>
</gene>
<name>A0A6G7YQN7_9SPHN</name>
<organism evidence="2 3">
    <name type="scientific">Sphingomonas piscis</name>
    <dbReference type="NCBI Taxonomy" id="2714943"/>
    <lineage>
        <taxon>Bacteria</taxon>
        <taxon>Pseudomonadati</taxon>
        <taxon>Pseudomonadota</taxon>
        <taxon>Alphaproteobacteria</taxon>
        <taxon>Sphingomonadales</taxon>
        <taxon>Sphingomonadaceae</taxon>
        <taxon>Sphingomonas</taxon>
    </lineage>
</organism>
<accession>A0A6G7YQN7</accession>
<dbReference type="AlphaFoldDB" id="A0A6G7YQN7"/>
<evidence type="ECO:0000256" key="1">
    <source>
        <dbReference type="SAM" id="MobiDB-lite"/>
    </source>
</evidence>
<proteinExistence type="predicted"/>
<dbReference type="KEGG" id="spii:G7077_09245"/>